<reference evidence="2 3" key="1">
    <citation type="submission" date="2024-01" db="EMBL/GenBank/DDBJ databases">
        <title>Complete genome sequence of Citroniella saccharovorans strain M6.X9, isolated from human fecal sample.</title>
        <authorList>
            <person name="Cheng G."/>
            <person name="Westerholm M."/>
            <person name="Schnurer A."/>
        </authorList>
    </citation>
    <scope>NUCLEOTIDE SEQUENCE [LARGE SCALE GENOMIC DNA]</scope>
    <source>
        <strain evidence="2 3">DSM 29873</strain>
    </source>
</reference>
<name>A0AAW9MSG4_9FIRM</name>
<accession>A0AAW9MSG4</accession>
<dbReference type="AlphaFoldDB" id="A0AAW9MSG4"/>
<organism evidence="2 3">
    <name type="scientific">Citroniella saccharovorans</name>
    <dbReference type="NCBI Taxonomy" id="2053367"/>
    <lineage>
        <taxon>Bacteria</taxon>
        <taxon>Bacillati</taxon>
        <taxon>Bacillota</taxon>
        <taxon>Tissierellia</taxon>
        <taxon>Tissierellales</taxon>
        <taxon>Peptoniphilaceae</taxon>
        <taxon>Citroniella</taxon>
    </lineage>
</organism>
<gene>
    <name evidence="2" type="ORF">VLK81_02015</name>
</gene>
<evidence type="ECO:0000313" key="2">
    <source>
        <dbReference type="EMBL" id="MEB3428808.1"/>
    </source>
</evidence>
<feature type="region of interest" description="Disordered" evidence="1">
    <location>
        <begin position="166"/>
        <end position="187"/>
    </location>
</feature>
<dbReference type="Proteomes" id="UP001357733">
    <property type="component" value="Unassembled WGS sequence"/>
</dbReference>
<dbReference type="RefSeq" id="WP_324618836.1">
    <property type="nucleotide sequence ID" value="NZ_JAYKOT010000001.1"/>
</dbReference>
<comment type="caution">
    <text evidence="2">The sequence shown here is derived from an EMBL/GenBank/DDBJ whole genome shotgun (WGS) entry which is preliminary data.</text>
</comment>
<evidence type="ECO:0000256" key="1">
    <source>
        <dbReference type="SAM" id="MobiDB-lite"/>
    </source>
</evidence>
<proteinExistence type="predicted"/>
<dbReference type="EMBL" id="JAYKOT010000001">
    <property type="protein sequence ID" value="MEB3428808.1"/>
    <property type="molecule type" value="Genomic_DNA"/>
</dbReference>
<evidence type="ECO:0000313" key="3">
    <source>
        <dbReference type="Proteomes" id="UP001357733"/>
    </source>
</evidence>
<keyword evidence="3" id="KW-1185">Reference proteome</keyword>
<protein>
    <submittedName>
        <fullName evidence="2">Uncharacterized protein</fullName>
    </submittedName>
</protein>
<sequence length="301" mass="34795">MKNRSYILLLSLYFILLLAGTTMLLLDLLYSDTMAEVYDDKSLRIKYISENTIYKAVQKFKEEGLKSSVLIDEENEKASLDTDNLKSKGQFAILTETFYQGESLKRNMFFRKYLDIFYKEAINIENKDIEGLVNLFMSSDLKKIEEGKNIKLLDASSNSLKYIEEEINPNNPDGKKENPQEDEGLEASKVKSISGDDYILLPNFKIEKTKTINNLNALVIIDKDTKLDGKLEMNGLLIIKSLPKNFNRSNLIFKRGIVIAKLEDYRKIIKPREINYNVLVKFEDRVSIVDIRAFKSKIFSY</sequence>